<name>A0ABW4RYS2_9ACTN</name>
<dbReference type="InterPro" id="IPR036291">
    <property type="entry name" value="NAD(P)-bd_dom_sf"/>
</dbReference>
<dbReference type="InterPro" id="IPR050721">
    <property type="entry name" value="Trk_Ktr_HKT_K-transport"/>
</dbReference>
<dbReference type="Proteomes" id="UP001597326">
    <property type="component" value="Unassembled WGS sequence"/>
</dbReference>
<dbReference type="InterPro" id="IPR003148">
    <property type="entry name" value="RCK_N"/>
</dbReference>
<dbReference type="Gene3D" id="1.10.287.70">
    <property type="match status" value="1"/>
</dbReference>
<dbReference type="Pfam" id="PF07885">
    <property type="entry name" value="Ion_trans_2"/>
    <property type="match status" value="1"/>
</dbReference>
<protein>
    <submittedName>
        <fullName evidence="4">Potassium channel family protein</fullName>
    </submittedName>
</protein>
<comment type="subcellular location">
    <subcellularLocation>
        <location evidence="1">Cell membrane</location>
        <topology evidence="1">Multi-pass membrane protein</topology>
    </subcellularLocation>
</comment>
<feature type="domain" description="RCK N-terminal" evidence="3">
    <location>
        <begin position="154"/>
        <end position="277"/>
    </location>
</feature>
<dbReference type="Gene3D" id="3.40.50.720">
    <property type="entry name" value="NAD(P)-binding Rossmann-like Domain"/>
    <property type="match status" value="1"/>
</dbReference>
<proteinExistence type="predicted"/>
<dbReference type="EMBL" id="JBHUFZ010000032">
    <property type="protein sequence ID" value="MFD1891260.1"/>
    <property type="molecule type" value="Genomic_DNA"/>
</dbReference>
<dbReference type="RefSeq" id="WP_343875548.1">
    <property type="nucleotide sequence ID" value="NZ_BAAAIX010000033.1"/>
</dbReference>
<keyword evidence="2" id="KW-0812">Transmembrane</keyword>
<organism evidence="4 5">
    <name type="scientific">Luteococcus peritonei</name>
    <dbReference type="NCBI Taxonomy" id="88874"/>
    <lineage>
        <taxon>Bacteria</taxon>
        <taxon>Bacillati</taxon>
        <taxon>Actinomycetota</taxon>
        <taxon>Actinomycetes</taxon>
        <taxon>Propionibacteriales</taxon>
        <taxon>Propionibacteriaceae</taxon>
        <taxon>Luteococcus</taxon>
    </lineage>
</organism>
<dbReference type="InterPro" id="IPR013099">
    <property type="entry name" value="K_chnl_dom"/>
</dbReference>
<dbReference type="PROSITE" id="PS51201">
    <property type="entry name" value="RCK_N"/>
    <property type="match status" value="1"/>
</dbReference>
<evidence type="ECO:0000256" key="1">
    <source>
        <dbReference type="ARBA" id="ARBA00004651"/>
    </source>
</evidence>
<keyword evidence="5" id="KW-1185">Reference proteome</keyword>
<keyword evidence="4" id="KW-0406">Ion transport</keyword>
<feature type="transmembrane region" description="Helical" evidence="2">
    <location>
        <begin position="108"/>
        <end position="132"/>
    </location>
</feature>
<evidence type="ECO:0000313" key="4">
    <source>
        <dbReference type="EMBL" id="MFD1891260.1"/>
    </source>
</evidence>
<evidence type="ECO:0000313" key="5">
    <source>
        <dbReference type="Proteomes" id="UP001597326"/>
    </source>
</evidence>
<keyword evidence="4" id="KW-0813">Transport</keyword>
<evidence type="ECO:0000256" key="2">
    <source>
        <dbReference type="SAM" id="Phobius"/>
    </source>
</evidence>
<feature type="transmembrane region" description="Helical" evidence="2">
    <location>
        <begin position="46"/>
        <end position="65"/>
    </location>
</feature>
<dbReference type="PANTHER" id="PTHR43833">
    <property type="entry name" value="POTASSIUM CHANNEL PROTEIN 2-RELATED-RELATED"/>
    <property type="match status" value="1"/>
</dbReference>
<keyword evidence="2" id="KW-0472">Membrane</keyword>
<gene>
    <name evidence="4" type="ORF">ACFSCS_13870</name>
</gene>
<keyword evidence="4" id="KW-0407">Ion channel</keyword>
<dbReference type="SUPFAM" id="SSF81324">
    <property type="entry name" value="Voltage-gated potassium channels"/>
    <property type="match status" value="1"/>
</dbReference>
<reference evidence="5" key="1">
    <citation type="journal article" date="2019" name="Int. J. Syst. Evol. Microbiol.">
        <title>The Global Catalogue of Microorganisms (GCM) 10K type strain sequencing project: providing services to taxonomists for standard genome sequencing and annotation.</title>
        <authorList>
            <consortium name="The Broad Institute Genomics Platform"/>
            <consortium name="The Broad Institute Genome Sequencing Center for Infectious Disease"/>
            <person name="Wu L."/>
            <person name="Ma J."/>
        </authorList>
    </citation>
    <scope>NUCLEOTIDE SEQUENCE [LARGE SCALE GENOMIC DNA]</scope>
    <source>
        <strain evidence="5">CAIM 431</strain>
    </source>
</reference>
<dbReference type="SUPFAM" id="SSF51735">
    <property type="entry name" value="NAD(P)-binding Rossmann-fold domains"/>
    <property type="match status" value="1"/>
</dbReference>
<accession>A0ABW4RYS2</accession>
<sequence>MPPSPVIPLVIRPWRASKRLRRAVVDVPTDVPSTEAIFLVLRRMRFPLIVLISIFSISVLGLSLIPGVDENGEPWRMTLFDAFYFVSYTATTIGFGEIPHAFTAAQRMWVTGTIYASVTGWAYVFGSLFALLQEPAFRKAVTLQRFRAKVKGLHEPFLLLVGYGQAGRTLATALDHEGRRIVVVDADPGRLDVLISDQLANDVPNIEGDPTNPALLGLAGLGHPMCEGVLAMTDKDEMNLAVVIAANLLRPEVPVIARCSERANVERMEDFSPDAVINPYDRYGSYLVMALQRPDTFQLHQWLLSEPGTELPPLHEELASGRWMVSADSRFGHEVAHDLRQAGMEVLEVNPEDGMPDFDAISGFIAGVESDTTNLSMAAHARLVNPDVYLAVRQKSIHTTSLLQAFEPDSVFIATDLVAFESLARLQAPTFWAFIEYVHELPNDQAVEIRDRLVRRVGDVSPIPSVLTINHYEAPAVTRWLESGHTATLRDLLRDPDDRDNKIPSFVFMLKRGKQVTYVPDLETTIKPGDQVGLLSRSRGLQQINATLHHDASLEYLCTAETVPSTWLWRKLRLLRRALRHR</sequence>
<evidence type="ECO:0000259" key="3">
    <source>
        <dbReference type="PROSITE" id="PS51201"/>
    </source>
</evidence>
<comment type="caution">
    <text evidence="4">The sequence shown here is derived from an EMBL/GenBank/DDBJ whole genome shotgun (WGS) entry which is preliminary data.</text>
</comment>
<feature type="transmembrane region" description="Helical" evidence="2">
    <location>
        <begin position="77"/>
        <end position="96"/>
    </location>
</feature>
<dbReference type="Pfam" id="PF02254">
    <property type="entry name" value="TrkA_N"/>
    <property type="match status" value="1"/>
</dbReference>
<keyword evidence="2" id="KW-1133">Transmembrane helix</keyword>
<dbReference type="GO" id="GO:0034220">
    <property type="term" value="P:monoatomic ion transmembrane transport"/>
    <property type="evidence" value="ECO:0007669"/>
    <property type="project" value="UniProtKB-KW"/>
</dbReference>